<reference evidence="2" key="1">
    <citation type="journal article" date="2020" name="Stud. Mycol.">
        <title>101 Dothideomycetes genomes: a test case for predicting lifestyles and emergence of pathogens.</title>
        <authorList>
            <person name="Haridas S."/>
            <person name="Albert R."/>
            <person name="Binder M."/>
            <person name="Bloem J."/>
            <person name="Labutti K."/>
            <person name="Salamov A."/>
            <person name="Andreopoulos B."/>
            <person name="Baker S."/>
            <person name="Barry K."/>
            <person name="Bills G."/>
            <person name="Bluhm B."/>
            <person name="Cannon C."/>
            <person name="Castanera R."/>
            <person name="Culley D."/>
            <person name="Daum C."/>
            <person name="Ezra D."/>
            <person name="Gonzalez J."/>
            <person name="Henrissat B."/>
            <person name="Kuo A."/>
            <person name="Liang C."/>
            <person name="Lipzen A."/>
            <person name="Lutzoni F."/>
            <person name="Magnuson J."/>
            <person name="Mondo S."/>
            <person name="Nolan M."/>
            <person name="Ohm R."/>
            <person name="Pangilinan J."/>
            <person name="Park H.-J."/>
            <person name="Ramirez L."/>
            <person name="Alfaro M."/>
            <person name="Sun H."/>
            <person name="Tritt A."/>
            <person name="Yoshinaga Y."/>
            <person name="Zwiers L.-H."/>
            <person name="Turgeon B."/>
            <person name="Goodwin S."/>
            <person name="Spatafora J."/>
            <person name="Crous P."/>
            <person name="Grigoriev I."/>
        </authorList>
    </citation>
    <scope>NUCLEOTIDE SEQUENCE</scope>
    <source>
        <strain evidence="2">CBS 113979</strain>
    </source>
</reference>
<dbReference type="OrthoDB" id="3915838at2759"/>
<accession>A0A6G1GKE9</accession>
<dbReference type="Proteomes" id="UP000800041">
    <property type="component" value="Unassembled WGS sequence"/>
</dbReference>
<dbReference type="Gene3D" id="3.40.50.1110">
    <property type="entry name" value="SGNH hydrolase"/>
    <property type="match status" value="2"/>
</dbReference>
<protein>
    <submittedName>
        <fullName evidence="2">Carbohydrate esterase family 3 protein</fullName>
    </submittedName>
</protein>
<dbReference type="InterPro" id="IPR051532">
    <property type="entry name" value="Ester_Hydrolysis_Enzymes"/>
</dbReference>
<name>A0A6G1GKE9_9PEZI</name>
<dbReference type="PANTHER" id="PTHR30383">
    <property type="entry name" value="THIOESTERASE 1/PROTEASE 1/LYSOPHOSPHOLIPASE L1"/>
    <property type="match status" value="1"/>
</dbReference>
<dbReference type="InterPro" id="IPR013830">
    <property type="entry name" value="SGNH_hydro"/>
</dbReference>
<dbReference type="PANTHER" id="PTHR30383:SF5">
    <property type="entry name" value="SGNH HYDROLASE-TYPE ESTERASE DOMAIN-CONTAINING PROTEIN"/>
    <property type="match status" value="1"/>
</dbReference>
<dbReference type="EMBL" id="ML977199">
    <property type="protein sequence ID" value="KAF1981415.1"/>
    <property type="molecule type" value="Genomic_DNA"/>
</dbReference>
<dbReference type="InterPro" id="IPR036514">
    <property type="entry name" value="SGNH_hydro_sf"/>
</dbReference>
<proteinExistence type="predicted"/>
<dbReference type="AlphaFoldDB" id="A0A6G1GKE9"/>
<feature type="domain" description="SGNH hydrolase-type esterase" evidence="1">
    <location>
        <begin position="274"/>
        <end position="471"/>
    </location>
</feature>
<sequence>MVTVSVGQSDIGYNKVLMACVYGLMQDCQGMINGAMFNLYTPSFYIGYVGMLSRIINSSAWKRKDTLIYQTLYPALFQTSSRQCDGASLAFFQGSNLKLTQTVRVKVNQLAQELNAVMGYWSDGMNFAFANRKSTDAAIDYAPIKLVSTDDDFTNHRFCRAGVVDTNLPVQETFFFSYLPGATPIPPNQWNANITTCAETAGDNFGLLMQCYVARGYAQNAKPNSYSQFTSPIQAGQVSHPTIRGHLAIKNALSAAIRPDLSTVLRGRHLKVMCVGDSITFGYRSTSGSGYRSTLGNILQAATGPTGYVEFIGSQKNGTAPWDLSEGYSGFTIDQIKQNVLRSNTLDKLPTLVLVMAGTNDIKPDATDPRTRDPAGAVLRLASLLDSLSTRLPKSTTFIISQIPAQGLPRDFGPAMSSTMRDIMSYNARIAEMVAVKRAAGMKILMARCSVSVFEHPLGDTLHPDDNGYRRFAGDWVDGVQRAGKLGWL</sequence>
<evidence type="ECO:0000259" key="1">
    <source>
        <dbReference type="Pfam" id="PF13472"/>
    </source>
</evidence>
<keyword evidence="3" id="KW-1185">Reference proteome</keyword>
<evidence type="ECO:0000313" key="3">
    <source>
        <dbReference type="Proteomes" id="UP000800041"/>
    </source>
</evidence>
<evidence type="ECO:0000313" key="2">
    <source>
        <dbReference type="EMBL" id="KAF1981415.1"/>
    </source>
</evidence>
<dbReference type="GO" id="GO:0004622">
    <property type="term" value="F:phosphatidylcholine lysophospholipase activity"/>
    <property type="evidence" value="ECO:0007669"/>
    <property type="project" value="TreeGrafter"/>
</dbReference>
<dbReference type="SUPFAM" id="SSF52266">
    <property type="entry name" value="SGNH hydrolase"/>
    <property type="match status" value="2"/>
</dbReference>
<gene>
    <name evidence="2" type="ORF">K402DRAFT_364692</name>
</gene>
<organism evidence="2 3">
    <name type="scientific">Aulographum hederae CBS 113979</name>
    <dbReference type="NCBI Taxonomy" id="1176131"/>
    <lineage>
        <taxon>Eukaryota</taxon>
        <taxon>Fungi</taxon>
        <taxon>Dikarya</taxon>
        <taxon>Ascomycota</taxon>
        <taxon>Pezizomycotina</taxon>
        <taxon>Dothideomycetes</taxon>
        <taxon>Pleosporomycetidae</taxon>
        <taxon>Aulographales</taxon>
        <taxon>Aulographaceae</taxon>
    </lineage>
</organism>
<dbReference type="Pfam" id="PF13472">
    <property type="entry name" value="Lipase_GDSL_2"/>
    <property type="match status" value="1"/>
</dbReference>